<evidence type="ECO:0000256" key="1">
    <source>
        <dbReference type="SAM" id="MobiDB-lite"/>
    </source>
</evidence>
<organism evidence="3 4">
    <name type="scientific">Halovenus carboxidivorans</name>
    <dbReference type="NCBI Taxonomy" id="2692199"/>
    <lineage>
        <taxon>Archaea</taxon>
        <taxon>Methanobacteriati</taxon>
        <taxon>Methanobacteriota</taxon>
        <taxon>Stenosarchaea group</taxon>
        <taxon>Halobacteria</taxon>
        <taxon>Halobacteriales</taxon>
        <taxon>Haloarculaceae</taxon>
        <taxon>Halovenus</taxon>
    </lineage>
</organism>
<dbReference type="OrthoDB" id="210068at2157"/>
<accession>A0A6B0T660</accession>
<dbReference type="AlphaFoldDB" id="A0A6B0T660"/>
<dbReference type="EMBL" id="WUUT01000001">
    <property type="protein sequence ID" value="MXR50701.1"/>
    <property type="molecule type" value="Genomic_DNA"/>
</dbReference>
<dbReference type="Proteomes" id="UP000466535">
    <property type="component" value="Unassembled WGS sequence"/>
</dbReference>
<dbReference type="InterPro" id="IPR058365">
    <property type="entry name" value="DUF8052"/>
</dbReference>
<sequence length="201" mass="23539">MSNVESGTTPEDGEESIPTWDDEYFEQVGGRLAYHYDLERDYRVDGERFTLYGEMVIENKKHFLHPSIEIGNHWSYEYLFARRRERVTEDDLDRLVELGHDLADERIDPDEEHYSSEFTFVTVTSEIPDAVRSRVSGLDERTLLKYGYNGHYEVNLVVVAPEQRELVANDAADVKEAFTTWDDIERDEPGLLRLIARRFQL</sequence>
<reference evidence="3 4" key="1">
    <citation type="submission" date="2019-12" db="EMBL/GenBank/DDBJ databases">
        <title>Isolation and characterization of three novel carbon monoxide-oxidizing members of Halobacteria from salione crusts and soils.</title>
        <authorList>
            <person name="Myers M.R."/>
            <person name="King G.M."/>
        </authorList>
    </citation>
    <scope>NUCLEOTIDE SEQUENCE [LARGE SCALE GENOMIC DNA]</scope>
    <source>
        <strain evidence="3 4">WSH3</strain>
    </source>
</reference>
<feature type="domain" description="DUF8052" evidence="2">
    <location>
        <begin position="22"/>
        <end position="179"/>
    </location>
</feature>
<evidence type="ECO:0000313" key="4">
    <source>
        <dbReference type="Proteomes" id="UP000466535"/>
    </source>
</evidence>
<keyword evidence="4" id="KW-1185">Reference proteome</keyword>
<protein>
    <recommendedName>
        <fullName evidence="2">DUF8052 domain-containing protein</fullName>
    </recommendedName>
</protein>
<evidence type="ECO:0000259" key="2">
    <source>
        <dbReference type="Pfam" id="PF26226"/>
    </source>
</evidence>
<evidence type="ECO:0000313" key="3">
    <source>
        <dbReference type="EMBL" id="MXR50701.1"/>
    </source>
</evidence>
<feature type="compositionally biased region" description="Acidic residues" evidence="1">
    <location>
        <begin position="11"/>
        <end position="20"/>
    </location>
</feature>
<feature type="region of interest" description="Disordered" evidence="1">
    <location>
        <begin position="1"/>
        <end position="20"/>
    </location>
</feature>
<name>A0A6B0T660_9EURY</name>
<dbReference type="RefSeq" id="WP_159762804.1">
    <property type="nucleotide sequence ID" value="NZ_WUUT01000001.1"/>
</dbReference>
<comment type="caution">
    <text evidence="3">The sequence shown here is derived from an EMBL/GenBank/DDBJ whole genome shotgun (WGS) entry which is preliminary data.</text>
</comment>
<dbReference type="Pfam" id="PF26226">
    <property type="entry name" value="DUF8052"/>
    <property type="match status" value="1"/>
</dbReference>
<proteinExistence type="predicted"/>
<gene>
    <name evidence="3" type="ORF">GRX03_03640</name>
</gene>